<feature type="compositionally biased region" description="Basic and acidic residues" evidence="1">
    <location>
        <begin position="70"/>
        <end position="102"/>
    </location>
</feature>
<evidence type="ECO:0000313" key="2">
    <source>
        <dbReference type="EMBL" id="CAJ1076300.1"/>
    </source>
</evidence>
<dbReference type="EMBL" id="OY660879">
    <property type="protein sequence ID" value="CAJ1076300.1"/>
    <property type="molecule type" value="Genomic_DNA"/>
</dbReference>
<reference evidence="2" key="1">
    <citation type="submission" date="2023-08" db="EMBL/GenBank/DDBJ databases">
        <authorList>
            <person name="Alioto T."/>
            <person name="Alioto T."/>
            <person name="Gomez Garrido J."/>
        </authorList>
    </citation>
    <scope>NUCLEOTIDE SEQUENCE</scope>
</reference>
<keyword evidence="3" id="KW-1185">Reference proteome</keyword>
<evidence type="ECO:0000313" key="3">
    <source>
        <dbReference type="Proteomes" id="UP001178508"/>
    </source>
</evidence>
<sequence length="109" mass="12781">MSCRIMLLFFYNSQSAWHGKFPVIQHPYDRQIYEQHWLSFTYVNSEQAKRAVLGNASVCLQEEKKMGPCGERRKAREINKQMEAKLETGDGRKRLRSDEQKVRQSSGVK</sequence>
<protein>
    <submittedName>
        <fullName evidence="2">Uncharacterized protein</fullName>
    </submittedName>
</protein>
<gene>
    <name evidence="2" type="ORF">XNOV1_A028430</name>
</gene>
<organism evidence="2 3">
    <name type="scientific">Xyrichtys novacula</name>
    <name type="common">Pearly razorfish</name>
    <name type="synonym">Hemipteronotus novacula</name>
    <dbReference type="NCBI Taxonomy" id="13765"/>
    <lineage>
        <taxon>Eukaryota</taxon>
        <taxon>Metazoa</taxon>
        <taxon>Chordata</taxon>
        <taxon>Craniata</taxon>
        <taxon>Vertebrata</taxon>
        <taxon>Euteleostomi</taxon>
        <taxon>Actinopterygii</taxon>
        <taxon>Neopterygii</taxon>
        <taxon>Teleostei</taxon>
        <taxon>Neoteleostei</taxon>
        <taxon>Acanthomorphata</taxon>
        <taxon>Eupercaria</taxon>
        <taxon>Labriformes</taxon>
        <taxon>Labridae</taxon>
        <taxon>Xyrichtys</taxon>
    </lineage>
</organism>
<dbReference type="AlphaFoldDB" id="A0AAV1GSW8"/>
<dbReference type="Proteomes" id="UP001178508">
    <property type="component" value="Chromosome 16"/>
</dbReference>
<feature type="region of interest" description="Disordered" evidence="1">
    <location>
        <begin position="70"/>
        <end position="109"/>
    </location>
</feature>
<proteinExistence type="predicted"/>
<evidence type="ECO:0000256" key="1">
    <source>
        <dbReference type="SAM" id="MobiDB-lite"/>
    </source>
</evidence>
<name>A0AAV1GSW8_XYRNO</name>
<accession>A0AAV1GSW8</accession>